<dbReference type="SMART" id="SM00487">
    <property type="entry name" value="DEXDc"/>
    <property type="match status" value="1"/>
</dbReference>
<dbReference type="PROSITE" id="PS50255">
    <property type="entry name" value="CYTOCHROME_B5_2"/>
    <property type="match status" value="1"/>
</dbReference>
<keyword evidence="8" id="KW-0547">Nucleotide-binding</keyword>
<feature type="compositionally biased region" description="Basic and acidic residues" evidence="19">
    <location>
        <begin position="405"/>
        <end position="446"/>
    </location>
</feature>
<keyword evidence="12" id="KW-0813">Transport</keyword>
<evidence type="ECO:0000256" key="5">
    <source>
        <dbReference type="ARBA" id="ARBA00022692"/>
    </source>
</evidence>
<protein>
    <recommendedName>
        <fullName evidence="2">RNA helicase</fullName>
        <ecNumber evidence="2">3.6.4.13</ecNumber>
    </recommendedName>
</protein>
<dbReference type="SMART" id="SM00490">
    <property type="entry name" value="HELICc"/>
    <property type="match status" value="1"/>
</dbReference>
<dbReference type="PROSITE" id="PS51194">
    <property type="entry name" value="HELICASE_CTER"/>
    <property type="match status" value="1"/>
</dbReference>
<dbReference type="EC" id="3.6.4.13" evidence="2"/>
<keyword evidence="13" id="KW-0408">Iron</keyword>
<feature type="compositionally biased region" description="Polar residues" evidence="19">
    <location>
        <begin position="330"/>
        <end position="340"/>
    </location>
</feature>
<dbReference type="Pfam" id="PF07717">
    <property type="entry name" value="OB_NTP_bind"/>
    <property type="match status" value="1"/>
</dbReference>
<dbReference type="Gene3D" id="3.10.120.10">
    <property type="entry name" value="Cytochrome b5-like heme/steroid binding domain"/>
    <property type="match status" value="1"/>
</dbReference>
<evidence type="ECO:0000256" key="19">
    <source>
        <dbReference type="SAM" id="MobiDB-lite"/>
    </source>
</evidence>
<evidence type="ECO:0000259" key="20">
    <source>
        <dbReference type="PROSITE" id="PS50255"/>
    </source>
</evidence>
<keyword evidence="7" id="KW-0747">Spliceosome</keyword>
<dbReference type="GO" id="GO:0046872">
    <property type="term" value="F:metal ion binding"/>
    <property type="evidence" value="ECO:0007669"/>
    <property type="project" value="UniProtKB-KW"/>
</dbReference>
<dbReference type="InterPro" id="IPR036400">
    <property type="entry name" value="Cyt_B5-like_heme/steroid_sf"/>
</dbReference>
<keyword evidence="9" id="KW-0378">Hydrolase</keyword>
<dbReference type="GO" id="GO:0000398">
    <property type="term" value="P:mRNA splicing, via spliceosome"/>
    <property type="evidence" value="ECO:0007669"/>
    <property type="project" value="UniProtKB-ARBA"/>
</dbReference>
<dbReference type="InterPro" id="IPR048333">
    <property type="entry name" value="HA2_WH"/>
</dbReference>
<dbReference type="InterPro" id="IPR011709">
    <property type="entry name" value="DEAD-box_helicase_OB_fold"/>
</dbReference>
<dbReference type="FunFam" id="1.20.120.1080:FF:000001">
    <property type="entry name" value="Pre-mRNA-splicing factor ATP-dependent RNA helicase"/>
    <property type="match status" value="1"/>
</dbReference>
<keyword evidence="12" id="KW-0249">Electron transport</keyword>
<evidence type="ECO:0000256" key="16">
    <source>
        <dbReference type="ARBA" id="ARBA00038040"/>
    </source>
</evidence>
<feature type="region of interest" description="Disordered" evidence="19">
    <location>
        <begin position="1519"/>
        <end position="1565"/>
    </location>
</feature>
<comment type="similarity">
    <text evidence="17">Belongs to the cytochrome b5 family.</text>
</comment>
<dbReference type="Pfam" id="PF04408">
    <property type="entry name" value="WHD_HA2"/>
    <property type="match status" value="1"/>
</dbReference>
<keyword evidence="4" id="KW-0507">mRNA processing</keyword>
<evidence type="ECO:0000256" key="3">
    <source>
        <dbReference type="ARBA" id="ARBA00022617"/>
    </source>
</evidence>
<dbReference type="CDD" id="cd18791">
    <property type="entry name" value="SF2_C_RHA"/>
    <property type="match status" value="1"/>
</dbReference>
<dbReference type="FunFam" id="3.10.120.10:FF:000002">
    <property type="entry name" value="Cytochrome b5 type B"/>
    <property type="match status" value="1"/>
</dbReference>
<evidence type="ECO:0000256" key="18">
    <source>
        <dbReference type="ARBA" id="ARBA00047984"/>
    </source>
</evidence>
<dbReference type="PANTHER" id="PTHR18934">
    <property type="entry name" value="ATP-DEPENDENT RNA HELICASE"/>
    <property type="match status" value="1"/>
</dbReference>
<dbReference type="InterPro" id="IPR001199">
    <property type="entry name" value="Cyt_B5-like_heme/steroid-bd"/>
</dbReference>
<dbReference type="InterPro" id="IPR002464">
    <property type="entry name" value="DNA/RNA_helicase_DEAH_CS"/>
</dbReference>
<feature type="compositionally biased region" description="Basic and acidic residues" evidence="19">
    <location>
        <begin position="478"/>
        <end position="508"/>
    </location>
</feature>
<feature type="region of interest" description="Disordered" evidence="19">
    <location>
        <begin position="268"/>
        <end position="561"/>
    </location>
</feature>
<dbReference type="SUPFAM" id="SSF52540">
    <property type="entry name" value="P-loop containing nucleoside triphosphate hydrolases"/>
    <property type="match status" value="1"/>
</dbReference>
<feature type="compositionally biased region" description="Polar residues" evidence="19">
    <location>
        <begin position="1534"/>
        <end position="1543"/>
    </location>
</feature>
<dbReference type="SUPFAM" id="SSF55856">
    <property type="entry name" value="Cytochrome b5-like heme/steroid binding domain"/>
    <property type="match status" value="1"/>
</dbReference>
<keyword evidence="11" id="KW-0067">ATP-binding</keyword>
<feature type="compositionally biased region" description="Basic and acidic residues" evidence="19">
    <location>
        <begin position="353"/>
        <end position="397"/>
    </location>
</feature>
<evidence type="ECO:0000256" key="4">
    <source>
        <dbReference type="ARBA" id="ARBA00022664"/>
    </source>
</evidence>
<keyword evidence="10" id="KW-0347">Helicase</keyword>
<dbReference type="InterPro" id="IPR007502">
    <property type="entry name" value="Helicase-assoc_dom"/>
</dbReference>
<dbReference type="GO" id="GO:0005681">
    <property type="term" value="C:spliceosomal complex"/>
    <property type="evidence" value="ECO:0007669"/>
    <property type="project" value="UniProtKB-KW"/>
</dbReference>
<proteinExistence type="inferred from homology"/>
<keyword evidence="15" id="KW-0508">mRNA splicing</keyword>
<feature type="compositionally biased region" description="Basic and acidic residues" evidence="19">
    <location>
        <begin position="1522"/>
        <end position="1533"/>
    </location>
</feature>
<dbReference type="GO" id="GO:0016020">
    <property type="term" value="C:membrane"/>
    <property type="evidence" value="ECO:0007669"/>
    <property type="project" value="UniProtKB-SubCell"/>
</dbReference>
<dbReference type="InterPro" id="IPR001650">
    <property type="entry name" value="Helicase_C-like"/>
</dbReference>
<dbReference type="SMART" id="SM00847">
    <property type="entry name" value="HA2"/>
    <property type="match status" value="1"/>
</dbReference>
<feature type="compositionally biased region" description="Acidic residues" evidence="19">
    <location>
        <begin position="552"/>
        <end position="561"/>
    </location>
</feature>
<dbReference type="InterPro" id="IPR027417">
    <property type="entry name" value="P-loop_NTPase"/>
</dbReference>
<name>A0AAD8ZGN0_9TELE</name>
<feature type="compositionally biased region" description="Basic and acidic residues" evidence="19">
    <location>
        <begin position="268"/>
        <end position="285"/>
    </location>
</feature>
<keyword evidence="6" id="KW-0479">Metal-binding</keyword>
<dbReference type="InterPro" id="IPR011545">
    <property type="entry name" value="DEAD/DEAH_box_helicase_dom"/>
</dbReference>
<dbReference type="Pfam" id="PF00271">
    <property type="entry name" value="Helicase_C"/>
    <property type="match status" value="1"/>
</dbReference>
<evidence type="ECO:0000256" key="2">
    <source>
        <dbReference type="ARBA" id="ARBA00012552"/>
    </source>
</evidence>
<dbReference type="PRINTS" id="PR00363">
    <property type="entry name" value="CYTOCHROMEB5"/>
</dbReference>
<evidence type="ECO:0000313" key="24">
    <source>
        <dbReference type="Proteomes" id="UP001239994"/>
    </source>
</evidence>
<dbReference type="Pfam" id="PF21010">
    <property type="entry name" value="HA2_C"/>
    <property type="match status" value="1"/>
</dbReference>
<sequence length="1565" mass="178041">MGDEMGRSGKTKDSKTREDGNHTCEETPEDGGVKYYSLEEVQTHNMSKDAWLIIHEKVYDITSFLEEHPGGEEVLLEQAGGDGTESFEDVGHSTDAREMLQQYCIGELHMDDRKKETKKLSYLIIIHLFLSLGGLHHDFKRIQLVDLLADSCRSSCCHWHHVPLLHARTPAFLSTIHQGLDYPNHHSTAIVFRIRTFIFGPAAALEQRTSSKMEDPSLHRLEGSDPGAQVGGLIVKKKSAVEEQHVFRAPAPRTSLLGLDLLAAQKRKEREGKETLNSDSDDWRSKKSKVSSYKDWEEGKSDSGSDDDDDDDDEGGEGKNGRKESRKYRTTGSETPSNPGGVSEEFRRKHQQRERDRREHGVYASSKEDKNRDNNREKGRDRDRDRKSDRDDRDRSRSRSSGGSRSEHGDGSSVRSERSQRDGWSERISRGSRRDEPETPRNRPRDALTPSRSSWDEDDSGYASSRRSHWESPSPAPSHRESDRSERSQRSVRDSERRDKSVRARYPDDTPLPTPSYKYNEWANDRKHLGSTPRLSRGKGKKEGGEDGIAFDTEEEKEQWEEDQRQADRDWYMMDEGYDEFHNPLTSSSDDYVKKREQILQKQTQKRISAQRRQINEDNERWETNRMLTSGVVQRLEVDEDFEEDNAAKVHLLVHNLVPPFLDGRIVFTKQPEPVIPVKDPTSDMAIISRKGSQLVRKHREQKERKKVPSPPITPSQTRCTSPPHLMPYTCCNTFRTCPGACQSLLTVFRCVVLGQAQHKHWELAGTKLGDIMGIKKEEDGSDSKVVREDGTVDYRTEQKFADHMREKTEASSEFAKKKSLLEQRQYLPIFAVRQQLLNIIRCVRLPGDVRHTCSSKDRKHMLTRAGRVGFGNAGLEHCRRCSRRDNSIVIVVGETGSGKTTQLTQYLHEDGYTRYGMVGCTQPRRVAAMSVAKRVSEEMGSNLGEEVGYAIRFEDCTSEKTVIKYMTDGILLRESLRESDLDHYSAIIMDEAHERSLNTDVLFGLLREVVSRRSDLKLIVTSATMDSDKFAAFFGNVPIFHIPGRTFPVDILFSKTPQEDYVEAAVKQALQIHLSGMVGDILIFMPGQEDIEVTSDQIVERLEELENAPALAVLPIYSQLPSDLQAKIFQKAPDGVRKCIVATNIAETSLTVDGIMFVVDSGYCKLKVFNPRIGMDALQVYPISQANANQRAGRAGRTGPGHCYRLYTQSAFKNEMLTTTIPEIQRTNLANVVLLLKSLGVQDLLLFHFMDPPPEDNMLNSMYQLWILGALDNTGALTPTGRLMVEFPLDPALSKMLIVSCDMGCSSDILIIVSMLSVPTIFYRPKGREEESDQVREKFAVPESDHLTYLNVYLQWKNNNYSSIWCNEHFIHTKAMRKVREVRAQLKDIMVQQKMSLMSSGSDWDVIRKCICAAYFHQAAKLKGIGEYVNVRTGMPCHLHPTSSLFGMGYTPDYITYHELVMTTKEYMQCVTAVEGEWLAELGPMFYSIKHAGKSRQENRRRAKEEISIMEEEMSLAEQQIRARREEQERKSSLGSTRSTKICTPGRREDVPMTPKRTPARFGL</sequence>
<evidence type="ECO:0000256" key="15">
    <source>
        <dbReference type="ARBA" id="ARBA00023187"/>
    </source>
</evidence>
<evidence type="ECO:0000256" key="7">
    <source>
        <dbReference type="ARBA" id="ARBA00022728"/>
    </source>
</evidence>
<evidence type="ECO:0000313" key="23">
    <source>
        <dbReference type="EMBL" id="KAK1799107.1"/>
    </source>
</evidence>
<accession>A0AAD8ZGN0</accession>
<dbReference type="InterPro" id="IPR018506">
    <property type="entry name" value="Cyt_B5_heme-BS"/>
</dbReference>
<dbReference type="Proteomes" id="UP001239994">
    <property type="component" value="Unassembled WGS sequence"/>
</dbReference>
<evidence type="ECO:0000256" key="8">
    <source>
        <dbReference type="ARBA" id="ARBA00022741"/>
    </source>
</evidence>
<dbReference type="PROSITE" id="PS00191">
    <property type="entry name" value="CYTOCHROME_B5_1"/>
    <property type="match status" value="1"/>
</dbReference>
<feature type="compositionally biased region" description="Basic residues" evidence="19">
    <location>
        <begin position="696"/>
        <end position="708"/>
    </location>
</feature>
<dbReference type="PROSITE" id="PS51192">
    <property type="entry name" value="HELICASE_ATP_BIND_1"/>
    <property type="match status" value="1"/>
</dbReference>
<feature type="compositionally biased region" description="Basic and acidic residues" evidence="19">
    <location>
        <begin position="1"/>
        <end position="25"/>
    </location>
</feature>
<feature type="region of interest" description="Disordered" evidence="19">
    <location>
        <begin position="692"/>
        <end position="720"/>
    </location>
</feature>
<keyword evidence="24" id="KW-1185">Reference proteome</keyword>
<dbReference type="Gene3D" id="1.20.120.1080">
    <property type="match status" value="1"/>
</dbReference>
<dbReference type="GO" id="GO:0034458">
    <property type="term" value="F:3'-5' RNA helicase activity"/>
    <property type="evidence" value="ECO:0007669"/>
    <property type="project" value="TreeGrafter"/>
</dbReference>
<dbReference type="PANTHER" id="PTHR18934:SF91">
    <property type="entry name" value="PRE-MRNA-SPLICING FACTOR ATP-DEPENDENT RNA HELICASE PRP16"/>
    <property type="match status" value="1"/>
</dbReference>
<reference evidence="23" key="1">
    <citation type="submission" date="2023-03" db="EMBL/GenBank/DDBJ databases">
        <title>Electrophorus voltai genome.</title>
        <authorList>
            <person name="Bian C."/>
        </authorList>
    </citation>
    <scope>NUCLEOTIDE SEQUENCE</scope>
    <source>
        <strain evidence="23">CB-2022</strain>
        <tissue evidence="23">Muscle</tissue>
    </source>
</reference>
<dbReference type="PROSITE" id="PS00690">
    <property type="entry name" value="DEAH_ATP_HELICASE"/>
    <property type="match status" value="1"/>
</dbReference>
<evidence type="ECO:0000256" key="10">
    <source>
        <dbReference type="ARBA" id="ARBA00022806"/>
    </source>
</evidence>
<dbReference type="Pfam" id="PF00270">
    <property type="entry name" value="DEAD"/>
    <property type="match status" value="1"/>
</dbReference>
<gene>
    <name evidence="23" type="ORF">P4O66_006689</name>
</gene>
<evidence type="ECO:0000256" key="9">
    <source>
        <dbReference type="ARBA" id="ARBA00022801"/>
    </source>
</evidence>
<dbReference type="InterPro" id="IPR014001">
    <property type="entry name" value="Helicase_ATP-bd"/>
</dbReference>
<comment type="catalytic activity">
    <reaction evidence="18">
        <text>ATP + H2O = ADP + phosphate + H(+)</text>
        <dbReference type="Rhea" id="RHEA:13065"/>
        <dbReference type="ChEBI" id="CHEBI:15377"/>
        <dbReference type="ChEBI" id="CHEBI:15378"/>
        <dbReference type="ChEBI" id="CHEBI:30616"/>
        <dbReference type="ChEBI" id="CHEBI:43474"/>
        <dbReference type="ChEBI" id="CHEBI:456216"/>
        <dbReference type="EC" id="3.6.4.13"/>
    </reaction>
</comment>
<dbReference type="SMART" id="SM01117">
    <property type="entry name" value="Cyt-b5"/>
    <property type="match status" value="1"/>
</dbReference>
<dbReference type="FunFam" id="3.40.50.300:FF:004736">
    <property type="entry name" value="Pre-mRNA-splicing factor ATP-dependent RNA helicase PRP16"/>
    <property type="match status" value="1"/>
</dbReference>
<dbReference type="GO" id="GO:0020037">
    <property type="term" value="F:heme binding"/>
    <property type="evidence" value="ECO:0007669"/>
    <property type="project" value="InterPro"/>
</dbReference>
<feature type="domain" description="Cytochrome b5 heme-binding" evidence="20">
    <location>
        <begin position="33"/>
        <end position="109"/>
    </location>
</feature>
<comment type="caution">
    <text evidence="23">The sequence shown here is derived from an EMBL/GenBank/DDBJ whole genome shotgun (WGS) entry which is preliminary data.</text>
</comment>
<comment type="similarity">
    <text evidence="16">Belongs to the DEAD box helicase family. DEAH subfamily. PRP16 sub-subfamily.</text>
</comment>
<feature type="domain" description="Helicase C-terminal" evidence="22">
    <location>
        <begin position="1066"/>
        <end position="1241"/>
    </location>
</feature>
<dbReference type="Gene3D" id="3.40.50.300">
    <property type="entry name" value="P-loop containing nucleotide triphosphate hydrolases"/>
    <property type="match status" value="2"/>
</dbReference>
<feature type="compositionally biased region" description="Basic and acidic residues" evidence="19">
    <location>
        <begin position="292"/>
        <end position="303"/>
    </location>
</feature>
<keyword evidence="3" id="KW-0349">Heme</keyword>
<dbReference type="FunFam" id="3.40.50.300:FF:000615">
    <property type="entry name" value="pre-mRNA-splicing factor ATP-dependent RNA helicase DEAH7"/>
    <property type="match status" value="1"/>
</dbReference>
<feature type="compositionally biased region" description="Acidic residues" evidence="19">
    <location>
        <begin position="304"/>
        <end position="315"/>
    </location>
</feature>
<dbReference type="EMBL" id="JAROKS010000012">
    <property type="protein sequence ID" value="KAK1799107.1"/>
    <property type="molecule type" value="Genomic_DNA"/>
</dbReference>
<evidence type="ECO:0000256" key="12">
    <source>
        <dbReference type="ARBA" id="ARBA00022982"/>
    </source>
</evidence>
<evidence type="ECO:0000256" key="17">
    <source>
        <dbReference type="ARBA" id="ARBA00038168"/>
    </source>
</evidence>
<evidence type="ECO:0000256" key="13">
    <source>
        <dbReference type="ARBA" id="ARBA00023004"/>
    </source>
</evidence>
<comment type="subcellular location">
    <subcellularLocation>
        <location evidence="1">Membrane</location>
    </subcellularLocation>
</comment>
<evidence type="ECO:0000256" key="1">
    <source>
        <dbReference type="ARBA" id="ARBA00004370"/>
    </source>
</evidence>
<evidence type="ECO:0000256" key="14">
    <source>
        <dbReference type="ARBA" id="ARBA00023136"/>
    </source>
</evidence>
<feature type="domain" description="Helicase ATP-binding" evidence="21">
    <location>
        <begin position="881"/>
        <end position="1044"/>
    </location>
</feature>
<evidence type="ECO:0000259" key="21">
    <source>
        <dbReference type="PROSITE" id="PS51192"/>
    </source>
</evidence>
<dbReference type="GO" id="GO:0003723">
    <property type="term" value="F:RNA binding"/>
    <property type="evidence" value="ECO:0007669"/>
    <property type="project" value="TreeGrafter"/>
</dbReference>
<keyword evidence="14" id="KW-0472">Membrane</keyword>
<evidence type="ECO:0000256" key="6">
    <source>
        <dbReference type="ARBA" id="ARBA00022723"/>
    </source>
</evidence>
<evidence type="ECO:0000256" key="11">
    <source>
        <dbReference type="ARBA" id="ARBA00022840"/>
    </source>
</evidence>
<keyword evidence="5" id="KW-0812">Transmembrane</keyword>
<feature type="region of interest" description="Disordered" evidence="19">
    <location>
        <begin position="1"/>
        <end position="31"/>
    </location>
</feature>
<organism evidence="23 24">
    <name type="scientific">Electrophorus voltai</name>
    <dbReference type="NCBI Taxonomy" id="2609070"/>
    <lineage>
        <taxon>Eukaryota</taxon>
        <taxon>Metazoa</taxon>
        <taxon>Chordata</taxon>
        <taxon>Craniata</taxon>
        <taxon>Vertebrata</taxon>
        <taxon>Euteleostomi</taxon>
        <taxon>Actinopterygii</taxon>
        <taxon>Neopterygii</taxon>
        <taxon>Teleostei</taxon>
        <taxon>Ostariophysi</taxon>
        <taxon>Gymnotiformes</taxon>
        <taxon>Gymnotoidei</taxon>
        <taxon>Gymnotidae</taxon>
        <taxon>Electrophorus</taxon>
    </lineage>
</organism>
<dbReference type="Pfam" id="PF00173">
    <property type="entry name" value="Cyt-b5"/>
    <property type="match status" value="1"/>
</dbReference>
<evidence type="ECO:0000259" key="22">
    <source>
        <dbReference type="PROSITE" id="PS51194"/>
    </source>
</evidence>
<dbReference type="GO" id="GO:0016787">
    <property type="term" value="F:hydrolase activity"/>
    <property type="evidence" value="ECO:0007669"/>
    <property type="project" value="UniProtKB-KW"/>
</dbReference>
<dbReference type="GO" id="GO:0005524">
    <property type="term" value="F:ATP binding"/>
    <property type="evidence" value="ECO:0007669"/>
    <property type="project" value="UniProtKB-KW"/>
</dbReference>